<dbReference type="AlphaFoldDB" id="A0A218P9U9"/>
<dbReference type="Proteomes" id="UP000197418">
    <property type="component" value="Chromosome"/>
</dbReference>
<dbReference type="RefSeq" id="WP_088854803.1">
    <property type="nucleotide sequence ID" value="NZ_CP015102.1"/>
</dbReference>
<protein>
    <submittedName>
        <fullName evidence="1">Uncharacterized protein</fullName>
    </submittedName>
</protein>
<dbReference type="EMBL" id="CP015102">
    <property type="protein sequence ID" value="ASJ07559.1"/>
    <property type="molecule type" value="Genomic_DNA"/>
</dbReference>
<keyword evidence="2" id="KW-1185">Reference proteome</keyword>
<sequence length="173" mass="19942">MTGRKALVVFVIALLLVASVFSTYSWWQCRKEKREILVDVYIGSQLSILALGEIGDLMEHQLQNNASKIVLLIYTMDYRDKAYEVGHTFLILYLHSDEDKFWKLSVAIRNLADFLSTALNGGPEECVHKLGENLETLKKFDALFKELRKYEDPFDIPAGLAEEFFNTSEQLKW</sequence>
<dbReference type="KEGG" id="tpaf:A3L08_09625"/>
<dbReference type="OrthoDB" id="103575at2157"/>
<gene>
    <name evidence="1" type="ORF">A3L08_09625</name>
</gene>
<evidence type="ECO:0000313" key="2">
    <source>
        <dbReference type="Proteomes" id="UP000197418"/>
    </source>
</evidence>
<dbReference type="GeneID" id="33316531"/>
<organism evidence="1 2">
    <name type="scientific">Thermococcus pacificus</name>
    <dbReference type="NCBI Taxonomy" id="71998"/>
    <lineage>
        <taxon>Archaea</taxon>
        <taxon>Methanobacteriati</taxon>
        <taxon>Methanobacteriota</taxon>
        <taxon>Thermococci</taxon>
        <taxon>Thermococcales</taxon>
        <taxon>Thermococcaceae</taxon>
        <taxon>Thermococcus</taxon>
    </lineage>
</organism>
<name>A0A218P9U9_9EURY</name>
<accession>A0A218P9U9</accession>
<reference evidence="1 2" key="1">
    <citation type="submission" date="2016-04" db="EMBL/GenBank/DDBJ databases">
        <title>Complete genome sequence of Thermococcus pacificus type strain P4.</title>
        <authorList>
            <person name="Oger P.M."/>
        </authorList>
    </citation>
    <scope>NUCLEOTIDE SEQUENCE [LARGE SCALE GENOMIC DNA]</scope>
    <source>
        <strain evidence="1 2">P-4</strain>
    </source>
</reference>
<evidence type="ECO:0000313" key="1">
    <source>
        <dbReference type="EMBL" id="ASJ07559.1"/>
    </source>
</evidence>
<proteinExistence type="predicted"/>